<evidence type="ECO:0000313" key="2">
    <source>
        <dbReference type="Proteomes" id="UP000184671"/>
    </source>
</evidence>
<gene>
    <name evidence="1" type="ORF">L21_2685</name>
</gene>
<dbReference type="Proteomes" id="UP000184671">
    <property type="component" value="Unassembled WGS sequence"/>
</dbReference>
<proteinExistence type="predicted"/>
<sequence length="34" mass="3842">MMFVVGNHTRQQRPYARIRSHVCPEGVIVMLSGA</sequence>
<name>A0A1M4MPC1_9EURY</name>
<evidence type="ECO:0000313" key="1">
    <source>
        <dbReference type="EMBL" id="SCL76743.1"/>
    </source>
</evidence>
<reference evidence="1 2" key="1">
    <citation type="submission" date="2016-08" db="EMBL/GenBank/DDBJ databases">
        <authorList>
            <person name="Seilhamer J.J."/>
        </authorList>
    </citation>
    <scope>NUCLEOTIDE SEQUENCE [LARGE SCALE GENOMIC DNA]</scope>
    <source>
        <strain evidence="1">L21-II-0</strain>
    </source>
</reference>
<dbReference type="EMBL" id="FMID01000066">
    <property type="protein sequence ID" value="SCL76743.1"/>
    <property type="molecule type" value="Genomic_DNA"/>
</dbReference>
<dbReference type="STRING" id="118126.L21_2685"/>
<protein>
    <submittedName>
        <fullName evidence="1">Uncharacterized protein</fullName>
    </submittedName>
</protein>
<organism evidence="1 2">
    <name type="scientific">Methanoculleus chikugoensis</name>
    <dbReference type="NCBI Taxonomy" id="118126"/>
    <lineage>
        <taxon>Archaea</taxon>
        <taxon>Methanobacteriati</taxon>
        <taxon>Methanobacteriota</taxon>
        <taxon>Stenosarchaea group</taxon>
        <taxon>Methanomicrobia</taxon>
        <taxon>Methanomicrobiales</taxon>
        <taxon>Methanomicrobiaceae</taxon>
        <taxon>Methanoculleus</taxon>
    </lineage>
</organism>
<accession>A0A1M4MPC1</accession>
<dbReference type="AlphaFoldDB" id="A0A1M4MPC1"/>